<dbReference type="SMART" id="SM00213">
    <property type="entry name" value="UBQ"/>
    <property type="match status" value="2"/>
</dbReference>
<evidence type="ECO:0000259" key="1">
    <source>
        <dbReference type="PROSITE" id="PS50053"/>
    </source>
</evidence>
<dbReference type="PROSITE" id="PS50053">
    <property type="entry name" value="UBIQUITIN_2"/>
    <property type="match status" value="2"/>
</dbReference>
<dbReference type="Proteomes" id="UP001186944">
    <property type="component" value="Unassembled WGS sequence"/>
</dbReference>
<dbReference type="AlphaFoldDB" id="A0AA88YN53"/>
<dbReference type="InterPro" id="IPR050158">
    <property type="entry name" value="Ubiquitin_ubiquitin-like"/>
</dbReference>
<dbReference type="InterPro" id="IPR019956">
    <property type="entry name" value="Ubiquitin_dom"/>
</dbReference>
<evidence type="ECO:0000313" key="2">
    <source>
        <dbReference type="EMBL" id="KAK3102860.1"/>
    </source>
</evidence>
<proteinExistence type="predicted"/>
<dbReference type="PRINTS" id="PR00348">
    <property type="entry name" value="UBIQUITIN"/>
</dbReference>
<keyword evidence="3" id="KW-1185">Reference proteome</keyword>
<dbReference type="InterPro" id="IPR029071">
    <property type="entry name" value="Ubiquitin-like_domsf"/>
</dbReference>
<comment type="caution">
    <text evidence="2">The sequence shown here is derived from an EMBL/GenBank/DDBJ whole genome shotgun (WGS) entry which is preliminary data.</text>
</comment>
<dbReference type="Pfam" id="PF00240">
    <property type="entry name" value="ubiquitin"/>
    <property type="match status" value="1"/>
</dbReference>
<dbReference type="EMBL" id="VSWD01000005">
    <property type="protein sequence ID" value="KAK3102860.1"/>
    <property type="molecule type" value="Genomic_DNA"/>
</dbReference>
<name>A0AA88YN53_PINIB</name>
<organism evidence="2 3">
    <name type="scientific">Pinctada imbricata</name>
    <name type="common">Atlantic pearl-oyster</name>
    <name type="synonym">Pinctada martensii</name>
    <dbReference type="NCBI Taxonomy" id="66713"/>
    <lineage>
        <taxon>Eukaryota</taxon>
        <taxon>Metazoa</taxon>
        <taxon>Spiralia</taxon>
        <taxon>Lophotrochozoa</taxon>
        <taxon>Mollusca</taxon>
        <taxon>Bivalvia</taxon>
        <taxon>Autobranchia</taxon>
        <taxon>Pteriomorphia</taxon>
        <taxon>Pterioida</taxon>
        <taxon>Pterioidea</taxon>
        <taxon>Pteriidae</taxon>
        <taxon>Pinctada</taxon>
    </lineage>
</organism>
<dbReference type="PANTHER" id="PTHR10666">
    <property type="entry name" value="UBIQUITIN"/>
    <property type="match status" value="1"/>
</dbReference>
<evidence type="ECO:0000313" key="3">
    <source>
        <dbReference type="Proteomes" id="UP001186944"/>
    </source>
</evidence>
<gene>
    <name evidence="2" type="ORF">FSP39_014487</name>
</gene>
<sequence>MFPTARPGKGIHTEHQDLTGFTHAYNAESDTTDTDSDESLVNDLPVVKVRGPENQSVGLWSYLRHDNIAIFKPKAKSLLKTMKNFAVKYLGYEPHHQKLMILYPGQLTPSEVKDKYDIRPGSVVMVMPSSKKYVKVEINQMKSSFSLLVDATSTVYKVKCQVKRFKGIPIHRQEILFKEKVLENNRRLFEYRVRNKSTLYVMILAHFDILINVYTFWGKVYRFYMDPCNTGIDVIHAIFTRTFSKDRPKDAGTHEYCIPLHNLVLSHNEKLVVWDSCLANQKVKSGSNLLLTTVAYQNATDLQQITVTTENGERYHVIASKYDRWSVVSFILHGLTNVPVDLMQIYKNEQQMNLSTMVGHIPPGTSIVMNVVMTHIKSDVMFGVPLWINIGNGITENIKIAANKTVRSAKKKLERLGVPYATMYELVAGNNKISNTSRIYDVIYDMKSPLFLKLEKFPIFVHTPDGVIYKTYIDVKQTIGQFKQKMQLKSGKPMTHTRIIMSGVELIEHENVTLYDAGVNVRSSLFILPDYEADFFFIHGINWMIKLKFPSVRVAIDIRDTVRDDNEIPEQCINCLLTFLYWYHVPRFLTKYRVKPKPQSMARMPKAEETLYPMAQLLPRYIFPNRDNQDKRTLAE</sequence>
<dbReference type="CDD" id="cd17039">
    <property type="entry name" value="Ubl_ubiquitin_like"/>
    <property type="match status" value="2"/>
</dbReference>
<reference evidence="2" key="1">
    <citation type="submission" date="2019-08" db="EMBL/GenBank/DDBJ databases">
        <title>The improved chromosome-level genome for the pearl oyster Pinctada fucata martensii using PacBio sequencing and Hi-C.</title>
        <authorList>
            <person name="Zheng Z."/>
        </authorList>
    </citation>
    <scope>NUCLEOTIDE SEQUENCE</scope>
    <source>
        <strain evidence="2">ZZ-2019</strain>
        <tissue evidence="2">Adductor muscle</tissue>
    </source>
</reference>
<dbReference type="InterPro" id="IPR000626">
    <property type="entry name" value="Ubiquitin-like_dom"/>
</dbReference>
<protein>
    <recommendedName>
        <fullName evidence="1">Ubiquitin-like domain-containing protein</fullName>
    </recommendedName>
</protein>
<dbReference type="SUPFAM" id="SSF54236">
    <property type="entry name" value="Ubiquitin-like"/>
    <property type="match status" value="2"/>
</dbReference>
<feature type="domain" description="Ubiquitin-like" evidence="1">
    <location>
        <begin position="457"/>
        <end position="528"/>
    </location>
</feature>
<feature type="domain" description="Ubiquitin-like" evidence="1">
    <location>
        <begin position="134"/>
        <end position="203"/>
    </location>
</feature>
<accession>A0AA88YN53</accession>
<dbReference type="Gene3D" id="3.10.20.90">
    <property type="entry name" value="Phosphatidylinositol 3-kinase Catalytic Subunit, Chain A, domain 1"/>
    <property type="match status" value="2"/>
</dbReference>